<evidence type="ECO:0000313" key="9">
    <source>
        <dbReference type="EMBL" id="RPD62934.1"/>
    </source>
</evidence>
<comment type="similarity">
    <text evidence="5">Belongs to the DPH7 family.</text>
</comment>
<comment type="pathway">
    <text evidence="1">Protein modification; peptidyl-diphthamide biosynthesis.</text>
</comment>
<dbReference type="GO" id="GO:0061685">
    <property type="term" value="F:diphthine methylesterase activity"/>
    <property type="evidence" value="ECO:0007669"/>
    <property type="project" value="UniProtKB-EC"/>
</dbReference>
<dbReference type="InterPro" id="IPR015943">
    <property type="entry name" value="WD40/YVTN_repeat-like_dom_sf"/>
</dbReference>
<dbReference type="InterPro" id="IPR001680">
    <property type="entry name" value="WD40_rpt"/>
</dbReference>
<accession>A0A5C2SI49</accession>
<proteinExistence type="inferred from homology"/>
<name>A0A5C2SI49_9APHY</name>
<dbReference type="Gene3D" id="2.130.10.10">
    <property type="entry name" value="YVTN repeat-like/Quinoprotein amine dehydrogenase"/>
    <property type="match status" value="1"/>
</dbReference>
<dbReference type="Pfam" id="PF00400">
    <property type="entry name" value="WD40"/>
    <property type="match status" value="1"/>
</dbReference>
<sequence length="373" mass="41542">MPGYDTDWPADSTEFCPHPSAQDIFVCGTYKLEQSQEGAVPDISALNDEDGEPTTPARKPQKRRGKCLLFRVQDEENFTLLQETELPAILDMKWCHRDASASPLLGIADSEGHITLHELDSETSALRQIQSISCATSDILCLSLDWSNRRFPTSGLGDMIVSLSNGSLSLLRSDESSGLAETDTWHAHDYEPWIAAWDYWNPNVVFSGGDDLKMKGWDIREGGAQPLFVNKRFDAGVTTIQSHPHIEHIIAVGSYDNTVRLFDTRKPLAPLTEVDVGGGAWRVKWHPSPKRKNDLLVACMHDGFKVVRFDFESGHVAEGLSASSNPWEVVKRFDQHTSLAYGADWSFVANGDGDHTLVASCSFYDHTLHLWRA</sequence>
<evidence type="ECO:0000256" key="7">
    <source>
        <dbReference type="ARBA" id="ARBA00047551"/>
    </source>
</evidence>
<dbReference type="GO" id="GO:0005737">
    <property type="term" value="C:cytoplasm"/>
    <property type="evidence" value="ECO:0007669"/>
    <property type="project" value="TreeGrafter"/>
</dbReference>
<keyword evidence="2" id="KW-0853">WD repeat</keyword>
<dbReference type="PANTHER" id="PTHR46042:SF1">
    <property type="entry name" value="DIPHTHINE METHYLTRANSFERASE"/>
    <property type="match status" value="1"/>
</dbReference>
<dbReference type="SMART" id="SM00320">
    <property type="entry name" value="WD40"/>
    <property type="match status" value="3"/>
</dbReference>
<dbReference type="EMBL" id="ML122257">
    <property type="protein sequence ID" value="RPD62934.1"/>
    <property type="molecule type" value="Genomic_DNA"/>
</dbReference>
<evidence type="ECO:0000256" key="1">
    <source>
        <dbReference type="ARBA" id="ARBA00005156"/>
    </source>
</evidence>
<gene>
    <name evidence="9" type="ORF">L227DRAFT_599228</name>
</gene>
<keyword evidence="3" id="KW-0677">Repeat</keyword>
<dbReference type="SUPFAM" id="SSF50978">
    <property type="entry name" value="WD40 repeat-like"/>
    <property type="match status" value="1"/>
</dbReference>
<dbReference type="InterPro" id="IPR036322">
    <property type="entry name" value="WD40_repeat_dom_sf"/>
</dbReference>
<organism evidence="9 10">
    <name type="scientific">Lentinus tigrinus ALCF2SS1-6</name>
    <dbReference type="NCBI Taxonomy" id="1328759"/>
    <lineage>
        <taxon>Eukaryota</taxon>
        <taxon>Fungi</taxon>
        <taxon>Dikarya</taxon>
        <taxon>Basidiomycota</taxon>
        <taxon>Agaricomycotina</taxon>
        <taxon>Agaricomycetes</taxon>
        <taxon>Polyporales</taxon>
        <taxon>Polyporaceae</taxon>
        <taxon>Lentinus</taxon>
    </lineage>
</organism>
<comment type="catalytic activity">
    <reaction evidence="7">
        <text>diphthine methyl ester-[translation elongation factor 2] + H2O = diphthine-[translation elongation factor 2] + methanol + H(+)</text>
        <dbReference type="Rhea" id="RHEA:42656"/>
        <dbReference type="Rhea" id="RHEA-COMP:10172"/>
        <dbReference type="Rhea" id="RHEA-COMP:10173"/>
        <dbReference type="ChEBI" id="CHEBI:15377"/>
        <dbReference type="ChEBI" id="CHEBI:15378"/>
        <dbReference type="ChEBI" id="CHEBI:17790"/>
        <dbReference type="ChEBI" id="CHEBI:79005"/>
        <dbReference type="ChEBI" id="CHEBI:82696"/>
        <dbReference type="EC" id="3.1.1.97"/>
    </reaction>
</comment>
<feature type="region of interest" description="Disordered" evidence="8">
    <location>
        <begin position="42"/>
        <end position="62"/>
    </location>
</feature>
<evidence type="ECO:0000256" key="6">
    <source>
        <dbReference type="ARBA" id="ARBA00039131"/>
    </source>
</evidence>
<evidence type="ECO:0000256" key="4">
    <source>
        <dbReference type="ARBA" id="ARBA00022801"/>
    </source>
</evidence>
<evidence type="ECO:0000313" key="10">
    <source>
        <dbReference type="Proteomes" id="UP000313359"/>
    </source>
</evidence>
<keyword evidence="10" id="KW-1185">Reference proteome</keyword>
<dbReference type="Proteomes" id="UP000313359">
    <property type="component" value="Unassembled WGS sequence"/>
</dbReference>
<protein>
    <recommendedName>
        <fullName evidence="6">methylated diphthine methylhydrolase</fullName>
        <ecNumber evidence="6">3.1.1.97</ecNumber>
    </recommendedName>
</protein>
<evidence type="ECO:0000256" key="8">
    <source>
        <dbReference type="SAM" id="MobiDB-lite"/>
    </source>
</evidence>
<dbReference type="PANTHER" id="PTHR46042">
    <property type="entry name" value="DIPHTHINE METHYLTRANSFERASE"/>
    <property type="match status" value="1"/>
</dbReference>
<dbReference type="EC" id="3.1.1.97" evidence="6"/>
<dbReference type="AlphaFoldDB" id="A0A5C2SI49"/>
<evidence type="ECO:0000256" key="3">
    <source>
        <dbReference type="ARBA" id="ARBA00022737"/>
    </source>
</evidence>
<dbReference type="InterPro" id="IPR052415">
    <property type="entry name" value="Diphthine_MTase"/>
</dbReference>
<reference evidence="9" key="1">
    <citation type="journal article" date="2018" name="Genome Biol. Evol.">
        <title>Genomics and development of Lentinus tigrinus, a white-rot wood-decaying mushroom with dimorphic fruiting bodies.</title>
        <authorList>
            <person name="Wu B."/>
            <person name="Xu Z."/>
            <person name="Knudson A."/>
            <person name="Carlson A."/>
            <person name="Chen N."/>
            <person name="Kovaka S."/>
            <person name="LaButti K."/>
            <person name="Lipzen A."/>
            <person name="Pennachio C."/>
            <person name="Riley R."/>
            <person name="Schakwitz W."/>
            <person name="Umezawa K."/>
            <person name="Ohm R.A."/>
            <person name="Grigoriev I.V."/>
            <person name="Nagy L.G."/>
            <person name="Gibbons J."/>
            <person name="Hibbett D."/>
        </authorList>
    </citation>
    <scope>NUCLEOTIDE SEQUENCE [LARGE SCALE GENOMIC DNA]</scope>
    <source>
        <strain evidence="9">ALCF2SS1-6</strain>
    </source>
</reference>
<dbReference type="OrthoDB" id="1930760at2759"/>
<dbReference type="STRING" id="1328759.A0A5C2SI49"/>
<keyword evidence="4" id="KW-0378">Hydrolase</keyword>
<evidence type="ECO:0000256" key="2">
    <source>
        <dbReference type="ARBA" id="ARBA00022574"/>
    </source>
</evidence>
<dbReference type="GO" id="GO:0017183">
    <property type="term" value="P:protein histidyl modification to diphthamide"/>
    <property type="evidence" value="ECO:0007669"/>
    <property type="project" value="TreeGrafter"/>
</dbReference>
<evidence type="ECO:0000256" key="5">
    <source>
        <dbReference type="ARBA" id="ARBA00038092"/>
    </source>
</evidence>